<dbReference type="GO" id="GO:0016324">
    <property type="term" value="C:apical plasma membrane"/>
    <property type="evidence" value="ECO:0007669"/>
    <property type="project" value="TreeGrafter"/>
</dbReference>
<dbReference type="GO" id="GO:0016323">
    <property type="term" value="C:basolateral plasma membrane"/>
    <property type="evidence" value="ECO:0007669"/>
    <property type="project" value="TreeGrafter"/>
</dbReference>
<evidence type="ECO:0000256" key="8">
    <source>
        <dbReference type="RuleBase" id="RU362056"/>
    </source>
</evidence>
<feature type="transmembrane region" description="Helical" evidence="8">
    <location>
        <begin position="488"/>
        <end position="511"/>
    </location>
</feature>
<dbReference type="InterPro" id="IPR036259">
    <property type="entry name" value="MFS_trans_sf"/>
</dbReference>
<evidence type="ECO:0000256" key="6">
    <source>
        <dbReference type="ARBA" id="ARBA00023136"/>
    </source>
</evidence>
<feature type="transmembrane region" description="Helical" evidence="8">
    <location>
        <begin position="523"/>
        <end position="542"/>
    </location>
</feature>
<dbReference type="GO" id="GO:0043252">
    <property type="term" value="P:sodium-independent organic anion transport"/>
    <property type="evidence" value="ECO:0007669"/>
    <property type="project" value="TreeGrafter"/>
</dbReference>
<dbReference type="InterPro" id="IPR036058">
    <property type="entry name" value="Kazal_dom_sf"/>
</dbReference>
<feature type="transmembrane region" description="Helical" evidence="8">
    <location>
        <begin position="237"/>
        <end position="261"/>
    </location>
</feature>
<keyword evidence="8" id="KW-0406">Ion transport</keyword>
<accession>A0AAY4CWB8</accession>
<evidence type="ECO:0000313" key="12">
    <source>
        <dbReference type="Proteomes" id="UP000694580"/>
    </source>
</evidence>
<dbReference type="Pfam" id="PF03137">
    <property type="entry name" value="OATP"/>
    <property type="match status" value="1"/>
</dbReference>
<gene>
    <name evidence="11" type="primary">SLCO2B1</name>
</gene>
<dbReference type="InterPro" id="IPR002350">
    <property type="entry name" value="Kazal_dom"/>
</dbReference>
<dbReference type="PROSITE" id="PS50850">
    <property type="entry name" value="MFS"/>
    <property type="match status" value="1"/>
</dbReference>
<feature type="transmembrane region" description="Helical" evidence="8">
    <location>
        <begin position="155"/>
        <end position="178"/>
    </location>
</feature>
<reference evidence="11" key="2">
    <citation type="submission" date="2025-09" db="UniProtKB">
        <authorList>
            <consortium name="Ensembl"/>
        </authorList>
    </citation>
    <scope>IDENTIFICATION</scope>
</reference>
<dbReference type="GO" id="GO:0015347">
    <property type="term" value="F:sodium-independent organic anion transmembrane transporter activity"/>
    <property type="evidence" value="ECO:0007669"/>
    <property type="project" value="TreeGrafter"/>
</dbReference>
<dbReference type="GO" id="GO:0015125">
    <property type="term" value="F:bile acid transmembrane transporter activity"/>
    <property type="evidence" value="ECO:0007669"/>
    <property type="project" value="TreeGrafter"/>
</dbReference>
<dbReference type="PROSITE" id="PS51465">
    <property type="entry name" value="KAZAL_2"/>
    <property type="match status" value="1"/>
</dbReference>
<feature type="domain" description="Major facilitator superfamily (MFS) profile" evidence="9">
    <location>
        <begin position="41"/>
        <end position="597"/>
    </location>
</feature>
<feature type="transmembrane region" description="Helical" evidence="8">
    <location>
        <begin position="575"/>
        <end position="597"/>
    </location>
</feature>
<keyword evidence="6 8" id="KW-0472">Membrane</keyword>
<dbReference type="AlphaFoldDB" id="A0AAY4CWB8"/>
<protein>
    <recommendedName>
        <fullName evidence="8">Solute carrier organic anion transporter family member</fullName>
    </recommendedName>
</protein>
<evidence type="ECO:0000256" key="5">
    <source>
        <dbReference type="ARBA" id="ARBA00022989"/>
    </source>
</evidence>
<evidence type="ECO:0000259" key="10">
    <source>
        <dbReference type="PROSITE" id="PS51465"/>
    </source>
</evidence>
<dbReference type="SUPFAM" id="SSF103473">
    <property type="entry name" value="MFS general substrate transporter"/>
    <property type="match status" value="1"/>
</dbReference>
<dbReference type="InterPro" id="IPR020846">
    <property type="entry name" value="MFS_dom"/>
</dbReference>
<feature type="transmembrane region" description="Helical" evidence="8">
    <location>
        <begin position="29"/>
        <end position="59"/>
    </location>
</feature>
<evidence type="ECO:0000256" key="3">
    <source>
        <dbReference type="ARBA" id="ARBA00022475"/>
    </source>
</evidence>
<keyword evidence="8" id="KW-0813">Transport</keyword>
<evidence type="ECO:0000256" key="2">
    <source>
        <dbReference type="ARBA" id="ARBA00009657"/>
    </source>
</evidence>
<feature type="transmembrane region" description="Helical" evidence="8">
    <location>
        <begin position="107"/>
        <end position="128"/>
    </location>
</feature>
<dbReference type="PANTHER" id="PTHR11388">
    <property type="entry name" value="ORGANIC ANION TRANSPORTER"/>
    <property type="match status" value="1"/>
</dbReference>
<comment type="similarity">
    <text evidence="2 8">Belongs to the organo anion transporter (TC 2.A.60) family.</text>
</comment>
<evidence type="ECO:0000256" key="1">
    <source>
        <dbReference type="ARBA" id="ARBA00004651"/>
    </source>
</evidence>
<keyword evidence="4 8" id="KW-0812">Transmembrane</keyword>
<feature type="transmembrane region" description="Helical" evidence="8">
    <location>
        <begin position="190"/>
        <end position="217"/>
    </location>
</feature>
<evidence type="ECO:0000313" key="11">
    <source>
        <dbReference type="Ensembl" id="ENSDCDP00010037550.1"/>
    </source>
</evidence>
<dbReference type="InterPro" id="IPR004156">
    <property type="entry name" value="OATP"/>
</dbReference>
<feature type="transmembrane region" description="Helical" evidence="8">
    <location>
        <begin position="79"/>
        <end position="100"/>
    </location>
</feature>
<dbReference type="GeneTree" id="ENSGT01150000286901"/>
<feature type="domain" description="Kazal-like" evidence="10">
    <location>
        <begin position="396"/>
        <end position="468"/>
    </location>
</feature>
<comment type="subcellular location">
    <subcellularLocation>
        <location evidence="1 8">Cell membrane</location>
        <topology evidence="1 8">Multi-pass membrane protein</topology>
    </subcellularLocation>
</comment>
<keyword evidence="3" id="KW-1003">Cell membrane</keyword>
<keyword evidence="7" id="KW-1015">Disulfide bond</keyword>
<evidence type="ECO:0000256" key="7">
    <source>
        <dbReference type="ARBA" id="ARBA00023157"/>
    </source>
</evidence>
<dbReference type="SUPFAM" id="SSF100895">
    <property type="entry name" value="Kazal-type serine protease inhibitors"/>
    <property type="match status" value="1"/>
</dbReference>
<dbReference type="Proteomes" id="UP000694580">
    <property type="component" value="Unplaced"/>
</dbReference>
<keyword evidence="12" id="KW-1185">Reference proteome</keyword>
<proteinExistence type="inferred from homology"/>
<keyword evidence="5 8" id="KW-1133">Transmembrane helix</keyword>
<reference evidence="11" key="1">
    <citation type="submission" date="2025-08" db="UniProtKB">
        <authorList>
            <consortium name="Ensembl"/>
        </authorList>
    </citation>
    <scope>IDENTIFICATION</scope>
</reference>
<dbReference type="Gene3D" id="1.20.1250.20">
    <property type="entry name" value="MFS general substrate transporter like domains"/>
    <property type="match status" value="1"/>
</dbReference>
<sequence>MFCFSGPQRQQLFPQLQNSHMPLFSPERVCVCVCVCVSQFFVLCHGLVQLAQLLVSGYLKASISTIERRYGFSSQKSGVLASFNEVGNTVLIIFVSFFGSRVHRPRCIGVGAILASLGVFLIALPHFISGPYQFTGMNSECPAARTTSHEDVFPVLLLGQLLLGIGGVPIQPFGISYIDDFASKRDSPFYLGLLFAVTVTGPAVGFIMSSVTLRLYVDIDKLSSDAIPMERSDARWVGAWWLGFLLAATFLFLTALPYLFFPRNIPEDTNDPTSEDLASKKSEETQEVTLLQFLKSFPRTALRTLQTPIYLLVVLGQVCMAAMVAGLATFMAKFIENQFSQSASVSNMLIGGIDIPSAMLGILLGGVIMRRVALTVRGSALMCSVVVFISILTAIPLLFLGCSTPDIYGVTKILAPGNSSCSEEAFNPVCSSNQVEFRSPCHAGCSSSAPRHVTSSVVSTQIYSNCSYAGDVQPRSCGSGCSNRLVPFMIFSSMTCIIASLSQTPSFMMILRTVKAEDKSFALGIQFMLFRVLAFLPAPVLYGRAIDSTCIFWGSKCQIKRSCHYYNLDQFRQRFLGLQVFFIAGGMLCFFLSYLVIRKNAKQSEGPANGSGIKERDLQNSLSQQMLLKDPESHQDAVEKV</sequence>
<feature type="transmembrane region" description="Helical" evidence="8">
    <location>
        <begin position="309"/>
        <end position="328"/>
    </location>
</feature>
<feature type="transmembrane region" description="Helical" evidence="8">
    <location>
        <begin position="348"/>
        <end position="368"/>
    </location>
</feature>
<dbReference type="PANTHER" id="PTHR11388:SF87">
    <property type="entry name" value="SOLUTE CARRIER ORGANIC ANION TRANSPORTER FAMILY MEMBER 2B1"/>
    <property type="match status" value="1"/>
</dbReference>
<evidence type="ECO:0000256" key="4">
    <source>
        <dbReference type="ARBA" id="ARBA00022692"/>
    </source>
</evidence>
<dbReference type="NCBIfam" id="TIGR00805">
    <property type="entry name" value="oat"/>
    <property type="match status" value="1"/>
</dbReference>
<organism evidence="11 12">
    <name type="scientific">Denticeps clupeoides</name>
    <name type="common">denticle herring</name>
    <dbReference type="NCBI Taxonomy" id="299321"/>
    <lineage>
        <taxon>Eukaryota</taxon>
        <taxon>Metazoa</taxon>
        <taxon>Chordata</taxon>
        <taxon>Craniata</taxon>
        <taxon>Vertebrata</taxon>
        <taxon>Euteleostomi</taxon>
        <taxon>Actinopterygii</taxon>
        <taxon>Neopterygii</taxon>
        <taxon>Teleostei</taxon>
        <taxon>Clupei</taxon>
        <taxon>Clupeiformes</taxon>
        <taxon>Denticipitoidei</taxon>
        <taxon>Denticipitidae</taxon>
        <taxon>Denticeps</taxon>
    </lineage>
</organism>
<dbReference type="Ensembl" id="ENSDCDT00010047133.1">
    <property type="protein sequence ID" value="ENSDCDP00010037550.1"/>
    <property type="gene ID" value="ENSDCDG00010024454.1"/>
</dbReference>
<dbReference type="GO" id="GO:0006811">
    <property type="term" value="P:monoatomic ion transport"/>
    <property type="evidence" value="ECO:0007669"/>
    <property type="project" value="UniProtKB-KW"/>
</dbReference>
<feature type="transmembrane region" description="Helical" evidence="8">
    <location>
        <begin position="380"/>
        <end position="400"/>
    </location>
</feature>
<dbReference type="Pfam" id="PF07648">
    <property type="entry name" value="Kazal_2"/>
    <property type="match status" value="1"/>
</dbReference>
<name>A0AAY4CWB8_9TELE</name>
<evidence type="ECO:0000259" key="9">
    <source>
        <dbReference type="PROSITE" id="PS50850"/>
    </source>
</evidence>